<evidence type="ECO:0000313" key="5">
    <source>
        <dbReference type="Proteomes" id="UP000314983"/>
    </source>
</evidence>
<dbReference type="PROSITE" id="PS51257">
    <property type="entry name" value="PROKAR_LIPOPROTEIN"/>
    <property type="match status" value="1"/>
</dbReference>
<keyword evidence="1" id="KW-1015">Disulfide bond</keyword>
<gene>
    <name evidence="4" type="primary">IL2RB</name>
</gene>
<evidence type="ECO:0008006" key="6">
    <source>
        <dbReference type="Google" id="ProtNLM"/>
    </source>
</evidence>
<dbReference type="GO" id="GO:0009897">
    <property type="term" value="C:external side of plasma membrane"/>
    <property type="evidence" value="ECO:0007669"/>
    <property type="project" value="TreeGrafter"/>
</dbReference>
<accession>A0A4W4GW20</accession>
<dbReference type="PANTHER" id="PTHR23037:SF22">
    <property type="entry name" value="CYTOKINE RECEPTOR COMMON SUBUNIT BETA"/>
    <property type="match status" value="1"/>
</dbReference>
<dbReference type="GeneTree" id="ENSGT00510000049239"/>
<evidence type="ECO:0000256" key="1">
    <source>
        <dbReference type="ARBA" id="ARBA00023157"/>
    </source>
</evidence>
<dbReference type="GO" id="GO:0016064">
    <property type="term" value="P:immunoglobulin mediated immune response"/>
    <property type="evidence" value="ECO:0007669"/>
    <property type="project" value="TreeGrafter"/>
</dbReference>
<evidence type="ECO:0000313" key="4">
    <source>
        <dbReference type="Ensembl" id="ENSEEEP00000040415.2"/>
    </source>
</evidence>
<reference evidence="4" key="4">
    <citation type="submission" date="2025-08" db="UniProtKB">
        <authorList>
            <consortium name="Ensembl"/>
        </authorList>
    </citation>
    <scope>IDENTIFICATION</scope>
</reference>
<reference evidence="5" key="1">
    <citation type="journal article" date="2014" name="Science">
        <title>Nonhuman genetics. Genomic basis for the convergent evolution of electric organs.</title>
        <authorList>
            <person name="Gallant J.R."/>
            <person name="Traeger L.L."/>
            <person name="Volkening J.D."/>
            <person name="Moffett H."/>
            <person name="Chen P.H."/>
            <person name="Novina C.D."/>
            <person name="Phillips G.N.Jr."/>
            <person name="Anand R."/>
            <person name="Wells G.B."/>
            <person name="Pinch M."/>
            <person name="Guth R."/>
            <person name="Unguez G.A."/>
            <person name="Albert J.S."/>
            <person name="Zakon H.H."/>
            <person name="Samanta M.P."/>
            <person name="Sussman M.R."/>
        </authorList>
    </citation>
    <scope>NUCLEOTIDE SEQUENCE [LARGE SCALE GENOMIC DNA]</scope>
</reference>
<feature type="compositionally biased region" description="Polar residues" evidence="2">
    <location>
        <begin position="352"/>
        <end position="369"/>
    </location>
</feature>
<keyword evidence="3" id="KW-0732">Signal</keyword>
<reference evidence="4" key="5">
    <citation type="submission" date="2025-09" db="UniProtKB">
        <authorList>
            <consortium name="Ensembl"/>
        </authorList>
    </citation>
    <scope>IDENTIFICATION</scope>
</reference>
<sequence length="490" mass="54817">MWSRWLIPVLFIFGATQSCHTHPGLSCVNDYMSNVSCEWQVSAKHAGNNCTLQGFRRTPWGNKFSFAERMRVQVTCNGTAVFPQSEYHPGRNVKLRWPDKISVVRDNITWSRGSPFPESIKRYEFELQFKRTGQSWKVRVCVCVCVDVWVGVCRYEARVRVKPVEPSTTGEIQGQWSDWSPSVSWSSEIGMNKTTQERPLSIFPSLGAYLSLLPLMLVYVVRGSVLKTGDQHVPDPSKFFKPLLSLHEGNLQKWLRPEYSTHSYVSPQVCGCEISPVEISEASDSALALMTPALFQTNQTFFFQQTSGTSQSLSSGFSNMGYFYTELQSGFLCLESCPVYFTYDPEAGSSGMVQSASSYERVQNQQQMAPLSPDSGFDMGEKEEEEESDDEKEEERAEMCRGVNVQHLVSFVLSLPESSRVNPTAPHTPVLLAPLPELSPWPEDAVVSVASEPSELAEGAVARPASMVVQPCTSGYLSLKEMQKYSNKSI</sequence>
<dbReference type="STRING" id="8005.ENSEEEP00000040415"/>
<dbReference type="Proteomes" id="UP000314983">
    <property type="component" value="Chromosome 4"/>
</dbReference>
<dbReference type="AlphaFoldDB" id="A0A4W4GW20"/>
<feature type="chain" id="PRO_5044198262" description="Interleukin-2 receptor subunit beta N-terminal domain-containing protein" evidence="3">
    <location>
        <begin position="22"/>
        <end position="490"/>
    </location>
</feature>
<dbReference type="InterPro" id="IPR013783">
    <property type="entry name" value="Ig-like_fold"/>
</dbReference>
<proteinExistence type="predicted"/>
<reference evidence="5" key="2">
    <citation type="journal article" date="2017" name="Sci. Adv.">
        <title>A tail of two voltages: Proteomic comparison of the three electric organs of the electric eel.</title>
        <authorList>
            <person name="Traeger L.L."/>
            <person name="Sabat G."/>
            <person name="Barrett-Wilt G.A."/>
            <person name="Wells G.B."/>
            <person name="Sussman M.R."/>
        </authorList>
    </citation>
    <scope>NUCLEOTIDE SEQUENCE [LARGE SCALE GENOMIC DNA]</scope>
</reference>
<feature type="signal peptide" evidence="3">
    <location>
        <begin position="1"/>
        <end position="21"/>
    </location>
</feature>
<evidence type="ECO:0000256" key="3">
    <source>
        <dbReference type="SAM" id="SignalP"/>
    </source>
</evidence>
<dbReference type="Gene3D" id="2.60.40.10">
    <property type="entry name" value="Immunoglobulins"/>
    <property type="match status" value="2"/>
</dbReference>
<reference evidence="4" key="3">
    <citation type="submission" date="2020-05" db="EMBL/GenBank/DDBJ databases">
        <title>Electrophorus electricus (electric eel) genome, fEleEle1, primary haplotype.</title>
        <authorList>
            <person name="Myers G."/>
            <person name="Meyer A."/>
            <person name="Fedrigo O."/>
            <person name="Formenti G."/>
            <person name="Rhie A."/>
            <person name="Tracey A."/>
            <person name="Sims Y."/>
            <person name="Jarvis E.D."/>
        </authorList>
    </citation>
    <scope>NUCLEOTIDE SEQUENCE [LARGE SCALE GENOMIC DNA]</scope>
</reference>
<organism evidence="4 5">
    <name type="scientific">Electrophorus electricus</name>
    <name type="common">Electric eel</name>
    <name type="synonym">Gymnotus electricus</name>
    <dbReference type="NCBI Taxonomy" id="8005"/>
    <lineage>
        <taxon>Eukaryota</taxon>
        <taxon>Metazoa</taxon>
        <taxon>Chordata</taxon>
        <taxon>Craniata</taxon>
        <taxon>Vertebrata</taxon>
        <taxon>Euteleostomi</taxon>
        <taxon>Actinopterygii</taxon>
        <taxon>Neopterygii</taxon>
        <taxon>Teleostei</taxon>
        <taxon>Ostariophysi</taxon>
        <taxon>Gymnotiformes</taxon>
        <taxon>Gymnotoidei</taxon>
        <taxon>Gymnotidae</taxon>
        <taxon>Electrophorus</taxon>
    </lineage>
</organism>
<name>A0A4W4GW20_ELEEL</name>
<feature type="region of interest" description="Disordered" evidence="2">
    <location>
        <begin position="352"/>
        <end position="397"/>
    </location>
</feature>
<dbReference type="PANTHER" id="PTHR23037">
    <property type="entry name" value="CYTOKINE RECEPTOR"/>
    <property type="match status" value="1"/>
</dbReference>
<evidence type="ECO:0000256" key="2">
    <source>
        <dbReference type="SAM" id="MobiDB-lite"/>
    </source>
</evidence>
<feature type="compositionally biased region" description="Acidic residues" evidence="2">
    <location>
        <begin position="381"/>
        <end position="393"/>
    </location>
</feature>
<dbReference type="OMA" id="QTSCFTN"/>
<protein>
    <recommendedName>
        <fullName evidence="6">Interleukin-2 receptor subunit beta N-terminal domain-containing protein</fullName>
    </recommendedName>
</protein>
<dbReference type="GO" id="GO:0004896">
    <property type="term" value="F:cytokine receptor activity"/>
    <property type="evidence" value="ECO:0007669"/>
    <property type="project" value="TreeGrafter"/>
</dbReference>
<dbReference type="Ensembl" id="ENSEEET00000040879.2">
    <property type="protein sequence ID" value="ENSEEEP00000040415.2"/>
    <property type="gene ID" value="ENSEEEG00000019142.2"/>
</dbReference>
<keyword evidence="5" id="KW-1185">Reference proteome</keyword>